<evidence type="ECO:0000259" key="1">
    <source>
        <dbReference type="Pfam" id="PF00149"/>
    </source>
</evidence>
<organism evidence="2">
    <name type="scientific">Methyloraptor flagellatus</name>
    <dbReference type="NCBI Taxonomy" id="3162530"/>
    <lineage>
        <taxon>Bacteria</taxon>
        <taxon>Pseudomonadati</taxon>
        <taxon>Pseudomonadota</taxon>
        <taxon>Alphaproteobacteria</taxon>
        <taxon>Hyphomicrobiales</taxon>
        <taxon>Ancalomicrobiaceae</taxon>
        <taxon>Methyloraptor</taxon>
    </lineage>
</organism>
<dbReference type="InterPro" id="IPR029052">
    <property type="entry name" value="Metallo-depent_PP-like"/>
</dbReference>
<dbReference type="EMBL" id="CP158568">
    <property type="protein sequence ID" value="XBY46483.1"/>
    <property type="molecule type" value="Genomic_DNA"/>
</dbReference>
<dbReference type="PANTHER" id="PTHR36492">
    <property type="match status" value="1"/>
</dbReference>
<dbReference type="RefSeq" id="WP_407051577.1">
    <property type="nucleotide sequence ID" value="NZ_CP158568.1"/>
</dbReference>
<protein>
    <submittedName>
        <fullName evidence="2">Metallophosphoesterase</fullName>
    </submittedName>
</protein>
<dbReference type="Gene3D" id="3.60.21.10">
    <property type="match status" value="1"/>
</dbReference>
<dbReference type="CDD" id="cd00838">
    <property type="entry name" value="MPP_superfamily"/>
    <property type="match status" value="1"/>
</dbReference>
<dbReference type="Pfam" id="PF00149">
    <property type="entry name" value="Metallophos"/>
    <property type="match status" value="1"/>
</dbReference>
<dbReference type="SUPFAM" id="SSF56300">
    <property type="entry name" value="Metallo-dependent phosphatases"/>
    <property type="match status" value="1"/>
</dbReference>
<accession>A0AAU7XFE4</accession>
<dbReference type="KEGG" id="mflg:ABS361_09870"/>
<evidence type="ECO:0000313" key="2">
    <source>
        <dbReference type="EMBL" id="XBY46483.1"/>
    </source>
</evidence>
<dbReference type="AlphaFoldDB" id="A0AAU7XFE4"/>
<proteinExistence type="predicted"/>
<dbReference type="InterPro" id="IPR004843">
    <property type="entry name" value="Calcineurin-like_PHP"/>
</dbReference>
<sequence>MRLFAVGDLHLGSDVNRRMLATVPPHPDDWLILAGDTGETVAHLTYALDHLVPRFRQVVWVPGNHELWSARDPDAPRGVAKYELLVEVCRRYGVLTPEDPFAIAAFGGRRLRIVPLFLLYDYSFRPPDVPLEAAVAWSRETGVECADEHLLSPAPYPSRIAWCHARVAATLARLEAEPPMPTVLINHFPLHRDLAVLPRIPRFSIWCGTTLTADWHRRFGTEVVVYGHLHIRRTRWLDGVRFEEVSLGYPRQWEGRIGPGDLLREIEPGAAAPEAICFG</sequence>
<dbReference type="PANTHER" id="PTHR36492:SF2">
    <property type="entry name" value="[ACYL-CARRIER-PROTEIN] PHOSPHODIESTERASE PPTH"/>
    <property type="match status" value="1"/>
</dbReference>
<name>A0AAU7XFE4_9HYPH</name>
<dbReference type="InterPro" id="IPR052963">
    <property type="entry name" value="Pantetheine_PDE"/>
</dbReference>
<dbReference type="GO" id="GO:0016787">
    <property type="term" value="F:hydrolase activity"/>
    <property type="evidence" value="ECO:0007669"/>
    <property type="project" value="InterPro"/>
</dbReference>
<feature type="domain" description="Calcineurin-like phosphoesterase" evidence="1">
    <location>
        <begin position="1"/>
        <end position="231"/>
    </location>
</feature>
<gene>
    <name evidence="2" type="ORF">ABS361_09870</name>
</gene>
<reference evidence="2" key="1">
    <citation type="submission" date="2024-06" db="EMBL/GenBank/DDBJ databases">
        <title>Methylostella associata gen. nov., sp. nov., a novel Ancalomicrobiaceae-affiliated facultatively methylotrophic bacteria that feed on methanotrophs of the genus Methylococcus.</title>
        <authorList>
            <person name="Saltykova V."/>
            <person name="Danilova O.V."/>
            <person name="Oshkin I.Y."/>
            <person name="Belova S.E."/>
            <person name="Pimenov N.V."/>
            <person name="Dedysh S.N."/>
        </authorList>
    </citation>
    <scope>NUCLEOTIDE SEQUENCE</scope>
    <source>
        <strain evidence="2">S20</strain>
    </source>
</reference>